<accession>A0A9P0HRJ7</accession>
<evidence type="ECO:0000313" key="4">
    <source>
        <dbReference type="Proteomes" id="UP001152798"/>
    </source>
</evidence>
<dbReference type="PRINTS" id="PR00081">
    <property type="entry name" value="GDHRDH"/>
</dbReference>
<reference evidence="3" key="1">
    <citation type="submission" date="2022-01" db="EMBL/GenBank/DDBJ databases">
        <authorList>
            <person name="King R."/>
        </authorList>
    </citation>
    <scope>NUCLEOTIDE SEQUENCE</scope>
</reference>
<keyword evidence="4" id="KW-1185">Reference proteome</keyword>
<evidence type="ECO:0000256" key="2">
    <source>
        <dbReference type="ARBA" id="ARBA00023002"/>
    </source>
</evidence>
<dbReference type="OrthoDB" id="1933717at2759"/>
<sequence>MEHWKDKVAVVTGASAGIGKAVAAKLAEEGMRVVAVARRKERLQELADQYKGRIYPLPCDVTKDQELVDLFKKINDTIGPVHVLVNNAGIAYQTSVLVSPHMEYRRDLENMFIMRQNMQFGL</sequence>
<dbReference type="InterPro" id="IPR002347">
    <property type="entry name" value="SDR_fam"/>
</dbReference>
<dbReference type="Proteomes" id="UP001152798">
    <property type="component" value="Chromosome 7"/>
</dbReference>
<comment type="similarity">
    <text evidence="1">Belongs to the short-chain dehydrogenases/reductases (SDR) family.</text>
</comment>
<dbReference type="SUPFAM" id="SSF51735">
    <property type="entry name" value="NAD(P)-binding Rossmann-fold domains"/>
    <property type="match status" value="1"/>
</dbReference>
<dbReference type="EMBL" id="OV725083">
    <property type="protein sequence ID" value="CAH1406878.1"/>
    <property type="molecule type" value="Genomic_DNA"/>
</dbReference>
<name>A0A9P0HRJ7_NEZVI</name>
<dbReference type="Pfam" id="PF00106">
    <property type="entry name" value="adh_short"/>
    <property type="match status" value="1"/>
</dbReference>
<dbReference type="PANTHER" id="PTHR43115">
    <property type="entry name" value="DEHYDROGENASE/REDUCTASE SDR FAMILY MEMBER 11"/>
    <property type="match status" value="1"/>
</dbReference>
<dbReference type="PANTHER" id="PTHR43115:SF4">
    <property type="entry name" value="DEHYDROGENASE_REDUCTASE SDR FAMILY MEMBER 11"/>
    <property type="match status" value="1"/>
</dbReference>
<dbReference type="AlphaFoldDB" id="A0A9P0HRJ7"/>
<proteinExistence type="inferred from homology"/>
<dbReference type="GO" id="GO:0016491">
    <property type="term" value="F:oxidoreductase activity"/>
    <property type="evidence" value="ECO:0007669"/>
    <property type="project" value="UniProtKB-KW"/>
</dbReference>
<gene>
    <name evidence="3" type="ORF">NEZAVI_LOCUS14718</name>
</gene>
<dbReference type="InterPro" id="IPR036291">
    <property type="entry name" value="NAD(P)-bd_dom_sf"/>
</dbReference>
<protein>
    <submittedName>
        <fullName evidence="3">Uncharacterized protein</fullName>
    </submittedName>
</protein>
<keyword evidence="2" id="KW-0560">Oxidoreductase</keyword>
<dbReference type="Gene3D" id="3.40.50.720">
    <property type="entry name" value="NAD(P)-binding Rossmann-like Domain"/>
    <property type="match status" value="1"/>
</dbReference>
<organism evidence="3 4">
    <name type="scientific">Nezara viridula</name>
    <name type="common">Southern green stink bug</name>
    <name type="synonym">Cimex viridulus</name>
    <dbReference type="NCBI Taxonomy" id="85310"/>
    <lineage>
        <taxon>Eukaryota</taxon>
        <taxon>Metazoa</taxon>
        <taxon>Ecdysozoa</taxon>
        <taxon>Arthropoda</taxon>
        <taxon>Hexapoda</taxon>
        <taxon>Insecta</taxon>
        <taxon>Pterygota</taxon>
        <taxon>Neoptera</taxon>
        <taxon>Paraneoptera</taxon>
        <taxon>Hemiptera</taxon>
        <taxon>Heteroptera</taxon>
        <taxon>Panheteroptera</taxon>
        <taxon>Pentatomomorpha</taxon>
        <taxon>Pentatomoidea</taxon>
        <taxon>Pentatomidae</taxon>
        <taxon>Pentatominae</taxon>
        <taxon>Nezara</taxon>
    </lineage>
</organism>
<evidence type="ECO:0000313" key="3">
    <source>
        <dbReference type="EMBL" id="CAH1406878.1"/>
    </source>
</evidence>
<evidence type="ECO:0000256" key="1">
    <source>
        <dbReference type="ARBA" id="ARBA00006484"/>
    </source>
</evidence>